<dbReference type="PIRSF" id="PIRSF017082">
    <property type="entry name" value="YflP"/>
    <property type="match status" value="1"/>
</dbReference>
<comment type="caution">
    <text evidence="2">The sequence shown here is derived from an EMBL/GenBank/DDBJ whole genome shotgun (WGS) entry which is preliminary data.</text>
</comment>
<dbReference type="OrthoDB" id="9780943at2"/>
<organism evidence="2 3">
    <name type="scientific">Candidimonas nitroreducens</name>
    <dbReference type="NCBI Taxonomy" id="683354"/>
    <lineage>
        <taxon>Bacteria</taxon>
        <taxon>Pseudomonadati</taxon>
        <taxon>Pseudomonadota</taxon>
        <taxon>Betaproteobacteria</taxon>
        <taxon>Burkholderiales</taxon>
        <taxon>Alcaligenaceae</taxon>
        <taxon>Candidimonas</taxon>
    </lineage>
</organism>
<evidence type="ECO:0000313" key="3">
    <source>
        <dbReference type="Proteomes" id="UP000214603"/>
    </source>
</evidence>
<dbReference type="RefSeq" id="WP_088603809.1">
    <property type="nucleotide sequence ID" value="NZ_NJIH01000007.1"/>
</dbReference>
<reference evidence="3" key="1">
    <citation type="submission" date="2017-06" db="EMBL/GenBank/DDBJ databases">
        <title>Herbaspirillum phytohormonus sp. nov., isolated from the root nodule of Robinia pseudoacacia in lead-zinc mine.</title>
        <authorList>
            <person name="Fan M."/>
            <person name="Lin Y."/>
        </authorList>
    </citation>
    <scope>NUCLEOTIDE SEQUENCE [LARGE SCALE GENOMIC DNA]</scope>
    <source>
        <strain evidence="3">SC-089</strain>
    </source>
</reference>
<dbReference type="PANTHER" id="PTHR42928:SF5">
    <property type="entry name" value="BLR1237 PROTEIN"/>
    <property type="match status" value="1"/>
</dbReference>
<gene>
    <name evidence="2" type="ORF">CEY11_12875</name>
</gene>
<dbReference type="InterPro" id="IPR005064">
    <property type="entry name" value="BUG"/>
</dbReference>
<protein>
    <submittedName>
        <fullName evidence="2">MFS transporter</fullName>
    </submittedName>
</protein>
<evidence type="ECO:0000256" key="1">
    <source>
        <dbReference type="ARBA" id="ARBA00006987"/>
    </source>
</evidence>
<evidence type="ECO:0000313" key="2">
    <source>
        <dbReference type="EMBL" id="OWT59078.1"/>
    </source>
</evidence>
<dbReference type="AlphaFoldDB" id="A0A225MD31"/>
<accession>A0A225MD31</accession>
<dbReference type="Gene3D" id="3.40.190.10">
    <property type="entry name" value="Periplasmic binding protein-like II"/>
    <property type="match status" value="1"/>
</dbReference>
<dbReference type="PANTHER" id="PTHR42928">
    <property type="entry name" value="TRICARBOXYLATE-BINDING PROTEIN"/>
    <property type="match status" value="1"/>
</dbReference>
<dbReference type="CDD" id="cd07012">
    <property type="entry name" value="PBP2_Bug_TTT"/>
    <property type="match status" value="1"/>
</dbReference>
<name>A0A225MD31_9BURK</name>
<dbReference type="Proteomes" id="UP000214603">
    <property type="component" value="Unassembled WGS sequence"/>
</dbReference>
<dbReference type="EMBL" id="NJIH01000007">
    <property type="protein sequence ID" value="OWT59078.1"/>
    <property type="molecule type" value="Genomic_DNA"/>
</dbReference>
<dbReference type="InterPro" id="IPR042100">
    <property type="entry name" value="Bug_dom1"/>
</dbReference>
<dbReference type="SUPFAM" id="SSF53850">
    <property type="entry name" value="Periplasmic binding protein-like II"/>
    <property type="match status" value="1"/>
</dbReference>
<comment type="similarity">
    <text evidence="1">Belongs to the UPF0065 (bug) family.</text>
</comment>
<dbReference type="Gene3D" id="3.40.190.150">
    <property type="entry name" value="Bordetella uptake gene, domain 1"/>
    <property type="match status" value="1"/>
</dbReference>
<dbReference type="Pfam" id="PF03401">
    <property type="entry name" value="TctC"/>
    <property type="match status" value="1"/>
</dbReference>
<proteinExistence type="inferred from homology"/>
<keyword evidence="3" id="KW-1185">Reference proteome</keyword>
<sequence>MDIYNIDKGWPALAGAAALMLGVMTMQTAIAETFPDRPIRLILPFSAGGSTDTIGRIIAQGLSKELGVSVIPENRPGAGGTIGVSYVAHSKNDGYTLLMGTGASVVNAKYFYKGLSYNAETSFAPISTAALAPSVLLVNNSIPAHTLQEFIALGRKPGSNLSFSSTGIGSSQFLYGLVFEELSGIKALHVPYKGGGAAALDLVAGRVSFEIDTSLSALNSLQTGKVRALAVTSAQRIAVLPNVPSITETYKNFPTFGWYGVLAPVGTPEPIIHKVNAAMIKFLKSPETVKSMENLGLSLIPSSPQEFAQRIRDDDKHYGGIAAKYHLKPQ</sequence>